<reference evidence="10 11" key="1">
    <citation type="journal article" date="2014" name="Mol. Plant">
        <title>Chromosome Scale Genome Assembly and Transcriptome Profiling of Nannochloropsis gaditana in Nitrogen Depletion.</title>
        <authorList>
            <person name="Corteggiani Carpinelli E."/>
            <person name="Telatin A."/>
            <person name="Vitulo N."/>
            <person name="Forcato C."/>
            <person name="D'Angelo M."/>
            <person name="Schiavon R."/>
            <person name="Vezzi A."/>
            <person name="Giacometti G.M."/>
            <person name="Morosinotto T."/>
            <person name="Valle G."/>
        </authorList>
    </citation>
    <scope>NUCLEOTIDE SEQUENCE [LARGE SCALE GENOMIC DNA]</scope>
    <source>
        <strain evidence="10 11">B-31</strain>
    </source>
</reference>
<dbReference type="SUPFAM" id="SSF144091">
    <property type="entry name" value="Rhomboid-like"/>
    <property type="match status" value="1"/>
</dbReference>
<feature type="transmembrane region" description="Helical" evidence="8">
    <location>
        <begin position="193"/>
        <end position="215"/>
    </location>
</feature>
<keyword evidence="11" id="KW-1185">Reference proteome</keyword>
<dbReference type="AlphaFoldDB" id="W7TRZ2"/>
<keyword evidence="7 8" id="KW-0472">Membrane</keyword>
<protein>
    <submittedName>
        <fullName evidence="10">Rhomboid domain-containing protein 1</fullName>
    </submittedName>
</protein>
<evidence type="ECO:0000256" key="8">
    <source>
        <dbReference type="SAM" id="Phobius"/>
    </source>
</evidence>
<evidence type="ECO:0000313" key="11">
    <source>
        <dbReference type="Proteomes" id="UP000019335"/>
    </source>
</evidence>
<dbReference type="Pfam" id="PF01694">
    <property type="entry name" value="Rhomboid"/>
    <property type="match status" value="1"/>
</dbReference>
<feature type="transmembrane region" description="Helical" evidence="8">
    <location>
        <begin position="221"/>
        <end position="239"/>
    </location>
</feature>
<dbReference type="PANTHER" id="PTHR43066:SF1">
    <property type="entry name" value="RHOMBOID PROTEIN 2"/>
    <property type="match status" value="1"/>
</dbReference>
<proteinExistence type="inferred from homology"/>
<keyword evidence="6 8" id="KW-1133">Transmembrane helix</keyword>
<evidence type="ECO:0000259" key="9">
    <source>
        <dbReference type="Pfam" id="PF01694"/>
    </source>
</evidence>
<dbReference type="PANTHER" id="PTHR43066">
    <property type="entry name" value="RHOMBOID-RELATED PROTEIN"/>
    <property type="match status" value="1"/>
</dbReference>
<dbReference type="GO" id="GO:0006508">
    <property type="term" value="P:proteolysis"/>
    <property type="evidence" value="ECO:0007669"/>
    <property type="project" value="UniProtKB-KW"/>
</dbReference>
<evidence type="ECO:0000256" key="7">
    <source>
        <dbReference type="ARBA" id="ARBA00023136"/>
    </source>
</evidence>
<evidence type="ECO:0000256" key="6">
    <source>
        <dbReference type="ARBA" id="ARBA00022989"/>
    </source>
</evidence>
<name>W7TRZ2_9STRA</name>
<evidence type="ECO:0000256" key="2">
    <source>
        <dbReference type="ARBA" id="ARBA00009045"/>
    </source>
</evidence>
<organism evidence="10 11">
    <name type="scientific">Nannochloropsis gaditana</name>
    <dbReference type="NCBI Taxonomy" id="72520"/>
    <lineage>
        <taxon>Eukaryota</taxon>
        <taxon>Sar</taxon>
        <taxon>Stramenopiles</taxon>
        <taxon>Ochrophyta</taxon>
        <taxon>Eustigmatophyceae</taxon>
        <taxon>Eustigmatales</taxon>
        <taxon>Monodopsidaceae</taxon>
        <taxon>Nannochloropsis</taxon>
    </lineage>
</organism>
<dbReference type="Proteomes" id="UP000019335">
    <property type="component" value="Chromosome 2"/>
</dbReference>
<evidence type="ECO:0000256" key="4">
    <source>
        <dbReference type="ARBA" id="ARBA00022692"/>
    </source>
</evidence>
<evidence type="ECO:0000256" key="3">
    <source>
        <dbReference type="ARBA" id="ARBA00022670"/>
    </source>
</evidence>
<comment type="subcellular location">
    <subcellularLocation>
        <location evidence="1">Membrane</location>
        <topology evidence="1">Multi-pass membrane protein</topology>
    </subcellularLocation>
</comment>
<sequence length="326" mass="36878">MYGPPYRPRGRPYPRQGRRNNDSYIIYVLLSTIFRYINELEYKPPVTIAFLTLNIMVHLMPEFFLPWGFDFRSVRDICLLPAHILELLPSLSSLFSSVQGDTLGRGLGRGGRNRPRSGNVWAEFIRNNFSSYRSSSAWWSPSMHDRWREAASRIFLSALVHGDDVHLYYNMLSLLYKGATLERALGSLPFLRLVFFAWGVSHTLILLLATFLHSLSFPSSSFYSCSVGFSAVLFALKYVSYARDPDSWTTVAGFRVPLGKASWVELVVTSFLTPNASFLGHLCGILAGILIEPEIAGECTVRDERKVCAVLDAECTCWDGCDTERR</sequence>
<comment type="caution">
    <text evidence="10">The sequence shown here is derived from an EMBL/GenBank/DDBJ whole genome shotgun (WGS) entry which is preliminary data.</text>
</comment>
<feature type="transmembrane region" description="Helical" evidence="8">
    <location>
        <begin position="44"/>
        <end position="65"/>
    </location>
</feature>
<keyword evidence="3" id="KW-0645">Protease</keyword>
<dbReference type="GO" id="GO:0004252">
    <property type="term" value="F:serine-type endopeptidase activity"/>
    <property type="evidence" value="ECO:0007669"/>
    <property type="project" value="InterPro"/>
</dbReference>
<dbReference type="EMBL" id="AZIL01000087">
    <property type="protein sequence ID" value="EWM29995.1"/>
    <property type="molecule type" value="Genomic_DNA"/>
</dbReference>
<feature type="domain" description="Peptidase S54 rhomboid" evidence="9">
    <location>
        <begin position="151"/>
        <end position="291"/>
    </location>
</feature>
<comment type="similarity">
    <text evidence="2">Belongs to the peptidase S54 family.</text>
</comment>
<feature type="transmembrane region" description="Helical" evidence="8">
    <location>
        <begin position="21"/>
        <end position="38"/>
    </location>
</feature>
<gene>
    <name evidence="10" type="ORF">Naga_100379g3</name>
</gene>
<accession>W7TRZ2</accession>
<keyword evidence="5" id="KW-0378">Hydrolase</keyword>
<evidence type="ECO:0000256" key="1">
    <source>
        <dbReference type="ARBA" id="ARBA00004141"/>
    </source>
</evidence>
<evidence type="ECO:0000256" key="5">
    <source>
        <dbReference type="ARBA" id="ARBA00022801"/>
    </source>
</evidence>
<evidence type="ECO:0000313" key="10">
    <source>
        <dbReference type="EMBL" id="EWM29995.1"/>
    </source>
</evidence>
<keyword evidence="4 8" id="KW-0812">Transmembrane</keyword>
<dbReference type="Gene3D" id="1.20.1540.10">
    <property type="entry name" value="Rhomboid-like"/>
    <property type="match status" value="1"/>
</dbReference>
<dbReference type="OrthoDB" id="10257275at2759"/>
<dbReference type="InterPro" id="IPR022764">
    <property type="entry name" value="Peptidase_S54_rhomboid_dom"/>
</dbReference>
<dbReference type="InterPro" id="IPR035952">
    <property type="entry name" value="Rhomboid-like_sf"/>
</dbReference>
<dbReference type="GO" id="GO:0016020">
    <property type="term" value="C:membrane"/>
    <property type="evidence" value="ECO:0007669"/>
    <property type="project" value="UniProtKB-SubCell"/>
</dbReference>